<accession>G7K6G0</accession>
<keyword evidence="4 13" id="KW-0863">Zinc-finger</keyword>
<protein>
    <recommendedName>
        <fullName evidence="12">GATA transcription factor</fullName>
    </recommendedName>
</protein>
<name>G7K6G0_MEDTR</name>
<proteinExistence type="inferred from homology"/>
<dbReference type="FunFam" id="3.30.50.10:FF:000025">
    <property type="entry name" value="GATA transcription factor"/>
    <property type="match status" value="1"/>
</dbReference>
<dbReference type="AlphaFoldDB" id="G7K6G0"/>
<dbReference type="GO" id="GO:0005634">
    <property type="term" value="C:nucleus"/>
    <property type="evidence" value="ECO:0000318"/>
    <property type="project" value="GO_Central"/>
</dbReference>
<dbReference type="PROSITE" id="PS50114">
    <property type="entry name" value="GATA_ZN_FINGER_2"/>
    <property type="match status" value="2"/>
</dbReference>
<dbReference type="PROSITE" id="PS00344">
    <property type="entry name" value="GATA_ZN_FINGER_1"/>
    <property type="match status" value="1"/>
</dbReference>
<feature type="domain" description="GATA-type" evidence="14">
    <location>
        <begin position="153"/>
        <end position="189"/>
    </location>
</feature>
<evidence type="ECO:0000313" key="15">
    <source>
        <dbReference type="EMBL" id="AES93798.1"/>
    </source>
</evidence>
<keyword evidence="5" id="KW-0862">Zinc</keyword>
<dbReference type="GO" id="GO:0006357">
    <property type="term" value="P:regulation of transcription by RNA polymerase II"/>
    <property type="evidence" value="ECO:0000318"/>
    <property type="project" value="GO_Central"/>
</dbReference>
<feature type="domain" description="GATA-type" evidence="14">
    <location>
        <begin position="255"/>
        <end position="291"/>
    </location>
</feature>
<evidence type="ECO:0000256" key="7">
    <source>
        <dbReference type="ARBA" id="ARBA00023125"/>
    </source>
</evidence>
<keyword evidence="17" id="KW-1185">Reference proteome</keyword>
<dbReference type="GO" id="GO:0030154">
    <property type="term" value="P:cell differentiation"/>
    <property type="evidence" value="ECO:0000318"/>
    <property type="project" value="GO_Central"/>
</dbReference>
<dbReference type="FunFam" id="3.30.50.10:FF:000018">
    <property type="entry name" value="GATA transcription factor"/>
    <property type="match status" value="1"/>
</dbReference>
<dbReference type="CDD" id="cd00202">
    <property type="entry name" value="ZnF_GATA"/>
    <property type="match status" value="2"/>
</dbReference>
<evidence type="ECO:0000259" key="14">
    <source>
        <dbReference type="PROSITE" id="PS50114"/>
    </source>
</evidence>
<dbReference type="InterPro" id="IPR000679">
    <property type="entry name" value="Znf_GATA"/>
</dbReference>
<evidence type="ECO:0000256" key="8">
    <source>
        <dbReference type="ARBA" id="ARBA00023159"/>
    </source>
</evidence>
<keyword evidence="8 12" id="KW-0010">Activator</keyword>
<dbReference type="PANTHER" id="PTHR45658">
    <property type="entry name" value="GATA TRANSCRIPTION FACTOR"/>
    <property type="match status" value="1"/>
</dbReference>
<dbReference type="SMART" id="SM00401">
    <property type="entry name" value="ZnF_GATA"/>
    <property type="match status" value="2"/>
</dbReference>
<comment type="function">
    <text evidence="11">Transcriptional activator that specifically binds 5'-GATA-3' or 5'-GAT-3' motifs within gene promoters. May be involved in the regulation of some light-responsive genes.</text>
</comment>
<dbReference type="EnsemblPlants" id="AES93798">
    <property type="protein sequence ID" value="AES93798"/>
    <property type="gene ID" value="MTR_5g007600"/>
</dbReference>
<keyword evidence="10 12" id="KW-0539">Nucleus</keyword>
<comment type="subcellular location">
    <subcellularLocation>
        <location evidence="1 12">Nucleus</location>
    </subcellularLocation>
</comment>
<evidence type="ECO:0000256" key="2">
    <source>
        <dbReference type="ARBA" id="ARBA00005694"/>
    </source>
</evidence>
<evidence type="ECO:0000256" key="6">
    <source>
        <dbReference type="ARBA" id="ARBA00023015"/>
    </source>
</evidence>
<dbReference type="PIRSF" id="PIRSF016992">
    <property type="entry name" value="TF_GATA_plant"/>
    <property type="match status" value="1"/>
</dbReference>
<reference evidence="15 17" key="1">
    <citation type="journal article" date="2011" name="Nature">
        <title>The Medicago genome provides insight into the evolution of rhizobial symbioses.</title>
        <authorList>
            <person name="Young N.D."/>
            <person name="Debelle F."/>
            <person name="Oldroyd G.E."/>
            <person name="Geurts R."/>
            <person name="Cannon S.B."/>
            <person name="Udvardi M.K."/>
            <person name="Benedito V.A."/>
            <person name="Mayer K.F."/>
            <person name="Gouzy J."/>
            <person name="Schoof H."/>
            <person name="Van de Peer Y."/>
            <person name="Proost S."/>
            <person name="Cook D.R."/>
            <person name="Meyers B.C."/>
            <person name="Spannagl M."/>
            <person name="Cheung F."/>
            <person name="De Mita S."/>
            <person name="Krishnakumar V."/>
            <person name="Gundlach H."/>
            <person name="Zhou S."/>
            <person name="Mudge J."/>
            <person name="Bharti A.K."/>
            <person name="Murray J.D."/>
            <person name="Naoumkina M.A."/>
            <person name="Rosen B."/>
            <person name="Silverstein K.A."/>
            <person name="Tang H."/>
            <person name="Rombauts S."/>
            <person name="Zhao P.X."/>
            <person name="Zhou P."/>
            <person name="Barbe V."/>
            <person name="Bardou P."/>
            <person name="Bechner M."/>
            <person name="Bellec A."/>
            <person name="Berger A."/>
            <person name="Berges H."/>
            <person name="Bidwell S."/>
            <person name="Bisseling T."/>
            <person name="Choisne N."/>
            <person name="Couloux A."/>
            <person name="Denny R."/>
            <person name="Deshpande S."/>
            <person name="Dai X."/>
            <person name="Doyle J.J."/>
            <person name="Dudez A.M."/>
            <person name="Farmer A.D."/>
            <person name="Fouteau S."/>
            <person name="Franken C."/>
            <person name="Gibelin C."/>
            <person name="Gish J."/>
            <person name="Goldstein S."/>
            <person name="Gonzalez A.J."/>
            <person name="Green P.J."/>
            <person name="Hallab A."/>
            <person name="Hartog M."/>
            <person name="Hua A."/>
            <person name="Humphray S.J."/>
            <person name="Jeong D.H."/>
            <person name="Jing Y."/>
            <person name="Jocker A."/>
            <person name="Kenton S.M."/>
            <person name="Kim D.J."/>
            <person name="Klee K."/>
            <person name="Lai H."/>
            <person name="Lang C."/>
            <person name="Lin S."/>
            <person name="Macmil S.L."/>
            <person name="Magdelenat G."/>
            <person name="Matthews L."/>
            <person name="McCorrison J."/>
            <person name="Monaghan E.L."/>
            <person name="Mun J.H."/>
            <person name="Najar F.Z."/>
            <person name="Nicholson C."/>
            <person name="Noirot C."/>
            <person name="O'Bleness M."/>
            <person name="Paule C.R."/>
            <person name="Poulain J."/>
            <person name="Prion F."/>
            <person name="Qin B."/>
            <person name="Qu C."/>
            <person name="Retzel E.F."/>
            <person name="Riddle C."/>
            <person name="Sallet E."/>
            <person name="Samain S."/>
            <person name="Samson N."/>
            <person name="Sanders I."/>
            <person name="Saurat O."/>
            <person name="Scarpelli C."/>
            <person name="Schiex T."/>
            <person name="Segurens B."/>
            <person name="Severin A.J."/>
            <person name="Sherrier D.J."/>
            <person name="Shi R."/>
            <person name="Sims S."/>
            <person name="Singer S.R."/>
            <person name="Sinharoy S."/>
            <person name="Sterck L."/>
            <person name="Viollet A."/>
            <person name="Wang B.B."/>
            <person name="Wang K."/>
            <person name="Wang M."/>
            <person name="Wang X."/>
            <person name="Warfsmann J."/>
            <person name="Weissenbach J."/>
            <person name="White D.D."/>
            <person name="White J.D."/>
            <person name="Wiley G.B."/>
            <person name="Wincker P."/>
            <person name="Xing Y."/>
            <person name="Yang L."/>
            <person name="Yao Z."/>
            <person name="Ying F."/>
            <person name="Zhai J."/>
            <person name="Zhou L."/>
            <person name="Zuber A."/>
            <person name="Denarie J."/>
            <person name="Dixon R.A."/>
            <person name="May G.D."/>
            <person name="Schwartz D.C."/>
            <person name="Rogers J."/>
            <person name="Quetier F."/>
            <person name="Town C.D."/>
            <person name="Roe B.A."/>
        </authorList>
    </citation>
    <scope>NUCLEOTIDE SEQUENCE [LARGE SCALE GENOMIC DNA]</scope>
    <source>
        <strain evidence="15">A17</strain>
        <strain evidence="16 17">cv. Jemalong A17</strain>
    </source>
</reference>
<dbReference type="Pfam" id="PF00320">
    <property type="entry name" value="GATA"/>
    <property type="match status" value="2"/>
</dbReference>
<sequence>MEALDSVDDLWGFLSDIGEDDYDKSRKAFPSVDLDDTNHSFSEFAVEDLEWLSNKDAFPAVETFVDFSCIQPDISQNQKIAPIVENSTSSSNSNNSSNSITLLSGYNHVKFPVRARSKSRSKPRLGISDTWNHQFAWKQPNNKTSKEQAKQTSTIGRQCHHCGADNTPLWRTGPGGPKTLCNACGVRYRSGRLVPEYRPAKSPTFCNNVHSNSHRKVVEIILSKPHLGISDTWNRQFTWKQPSNNTSKEQSKKTSTIGRKCHHCGADNTPQWRVGPDGPKTLCNACGVRYRSGRLVPEYRPANSPTFCSNVHSNSHRKVVEIRKQKRIRIG</sequence>
<keyword evidence="3" id="KW-0479">Metal-binding</keyword>
<evidence type="ECO:0000256" key="12">
    <source>
        <dbReference type="PIRNR" id="PIRNR016992"/>
    </source>
</evidence>
<evidence type="ECO:0000256" key="1">
    <source>
        <dbReference type="ARBA" id="ARBA00004123"/>
    </source>
</evidence>
<dbReference type="PANTHER" id="PTHR45658:SF42">
    <property type="entry name" value="GATA TRANSCRIPTION FACTOR 1"/>
    <property type="match status" value="1"/>
</dbReference>
<dbReference type="SUPFAM" id="SSF57716">
    <property type="entry name" value="Glucocorticoid receptor-like (DNA-binding domain)"/>
    <property type="match status" value="2"/>
</dbReference>
<dbReference type="EMBL" id="CM001221">
    <property type="protein sequence ID" value="AES93798.1"/>
    <property type="molecule type" value="Genomic_DNA"/>
</dbReference>
<dbReference type="InterPro" id="IPR051140">
    <property type="entry name" value="GATA_TF"/>
</dbReference>
<evidence type="ECO:0000256" key="9">
    <source>
        <dbReference type="ARBA" id="ARBA00023163"/>
    </source>
</evidence>
<reference evidence="15 17" key="2">
    <citation type="journal article" date="2014" name="BMC Genomics">
        <title>An improved genome release (version Mt4.0) for the model legume Medicago truncatula.</title>
        <authorList>
            <person name="Tang H."/>
            <person name="Krishnakumar V."/>
            <person name="Bidwell S."/>
            <person name="Rosen B."/>
            <person name="Chan A."/>
            <person name="Zhou S."/>
            <person name="Gentzbittel L."/>
            <person name="Childs K.L."/>
            <person name="Yandell M."/>
            <person name="Gundlach H."/>
            <person name="Mayer K.F."/>
            <person name="Schwartz D.C."/>
            <person name="Town C.D."/>
        </authorList>
    </citation>
    <scope>GENOME REANNOTATION</scope>
    <source>
        <strain evidence="16 17">cv. Jemalong A17</strain>
    </source>
</reference>
<keyword evidence="7 12" id="KW-0238">DNA-binding</keyword>
<comment type="similarity">
    <text evidence="2 12">Belongs to the type IV zinc-finger family. Class A subfamily.</text>
</comment>
<keyword evidence="9 12" id="KW-0804">Transcription</keyword>
<dbReference type="GO" id="GO:0008270">
    <property type="term" value="F:zinc ion binding"/>
    <property type="evidence" value="ECO:0007669"/>
    <property type="project" value="UniProtKB-KW"/>
</dbReference>
<evidence type="ECO:0000256" key="13">
    <source>
        <dbReference type="PROSITE-ProRule" id="PRU00094"/>
    </source>
</evidence>
<evidence type="ECO:0000313" key="17">
    <source>
        <dbReference type="Proteomes" id="UP000002051"/>
    </source>
</evidence>
<dbReference type="Proteomes" id="UP000002051">
    <property type="component" value="Chromosome 5"/>
</dbReference>
<dbReference type="eggNOG" id="KOG1601">
    <property type="taxonomic scope" value="Eukaryota"/>
</dbReference>
<dbReference type="PaxDb" id="3880-AES93798"/>
<dbReference type="InterPro" id="IPR013088">
    <property type="entry name" value="Znf_NHR/GATA"/>
</dbReference>
<dbReference type="GO" id="GO:0045893">
    <property type="term" value="P:positive regulation of DNA-templated transcription"/>
    <property type="evidence" value="ECO:0007669"/>
    <property type="project" value="InterPro"/>
</dbReference>
<keyword evidence="6 12" id="KW-0805">Transcription regulation</keyword>
<dbReference type="InterPro" id="IPR016679">
    <property type="entry name" value="TF_GATA_pln"/>
</dbReference>
<evidence type="ECO:0000256" key="4">
    <source>
        <dbReference type="ARBA" id="ARBA00022771"/>
    </source>
</evidence>
<evidence type="ECO:0000256" key="10">
    <source>
        <dbReference type="ARBA" id="ARBA00023242"/>
    </source>
</evidence>
<gene>
    <name evidence="15" type="ordered locus">MTR_5g007600</name>
</gene>
<organism evidence="15 17">
    <name type="scientific">Medicago truncatula</name>
    <name type="common">Barrel medic</name>
    <name type="synonym">Medicago tribuloides</name>
    <dbReference type="NCBI Taxonomy" id="3880"/>
    <lineage>
        <taxon>Eukaryota</taxon>
        <taxon>Viridiplantae</taxon>
        <taxon>Streptophyta</taxon>
        <taxon>Embryophyta</taxon>
        <taxon>Tracheophyta</taxon>
        <taxon>Spermatophyta</taxon>
        <taxon>Magnoliopsida</taxon>
        <taxon>eudicotyledons</taxon>
        <taxon>Gunneridae</taxon>
        <taxon>Pentapetalae</taxon>
        <taxon>rosids</taxon>
        <taxon>fabids</taxon>
        <taxon>Fabales</taxon>
        <taxon>Fabaceae</taxon>
        <taxon>Papilionoideae</taxon>
        <taxon>50 kb inversion clade</taxon>
        <taxon>NPAAA clade</taxon>
        <taxon>Hologalegina</taxon>
        <taxon>IRL clade</taxon>
        <taxon>Trifolieae</taxon>
        <taxon>Medicago</taxon>
    </lineage>
</organism>
<reference evidence="16" key="3">
    <citation type="submission" date="2015-04" db="UniProtKB">
        <authorList>
            <consortium name="EnsemblPlants"/>
        </authorList>
    </citation>
    <scope>IDENTIFICATION</scope>
    <source>
        <strain evidence="16">cv. Jemalong A17</strain>
    </source>
</reference>
<dbReference type="HOGENOM" id="CLU_045755_4_1_1"/>
<dbReference type="GO" id="GO:0000976">
    <property type="term" value="F:transcription cis-regulatory region binding"/>
    <property type="evidence" value="ECO:0000318"/>
    <property type="project" value="GO_Central"/>
</dbReference>
<dbReference type="Gene3D" id="3.30.50.10">
    <property type="entry name" value="Erythroid Transcription Factor GATA-1, subunit A"/>
    <property type="match status" value="2"/>
</dbReference>
<evidence type="ECO:0000313" key="16">
    <source>
        <dbReference type="EnsemblPlants" id="AES93798"/>
    </source>
</evidence>
<evidence type="ECO:0000256" key="11">
    <source>
        <dbReference type="ARBA" id="ARBA00055020"/>
    </source>
</evidence>
<evidence type="ECO:0000256" key="3">
    <source>
        <dbReference type="ARBA" id="ARBA00022723"/>
    </source>
</evidence>
<evidence type="ECO:0000256" key="5">
    <source>
        <dbReference type="ARBA" id="ARBA00022833"/>
    </source>
</evidence>